<comment type="caution">
    <text evidence="1">The sequence shown here is derived from an EMBL/GenBank/DDBJ whole genome shotgun (WGS) entry which is preliminary data.</text>
</comment>
<sequence length="608" mass="71734">MLVKDIETRYSYVFMHQSMQSDCISNTHSMNIHDWTLFYSDDLDITIHEKGENSIVVLGYMLDIRNGDLSTANIAAKLVQANAPENELDYINGRYVVIIHRNNDLNIYTDASALMPINYCQAEKIISSHDVLIEEILKYNGRTVNDVRDELLGSFDFTRYEGIFKFNPSLKLNLNEYTFERYYPAKEISRKSIDDILKELDLYFREMTKWLKRWDNDIILTLTGGYDSRVSMALTNELSERIEYITYLHPNLKRLSEAAQKIYEVDLFITEALEKNFRINHTQVDLADYDLKNDEREHYKSILQTAHSFPLIDYFKNDRKFEKALHIKSTVFGMGKSDFPLNKNHNPETYEEMSEFIHGVSNAALKLPNYKDILNDYYERNLQKEKVGKGRHFFEIFHLESRMGNWHSNVTQETDPELLEFIFVNTRRILDLLQSPSIQERRDKVLYKHIINEYWPALLFVGFNEETFNLDYDKLGINTTKYFNGITIYEHTNLSVTELDESVIEIKPDNEKVGPEFQYVFKAKNKTNHSRKLKLKSLFNKENARQYINVSTMKLNEKSVVSMDIVDLFKGYDTTLRPFEEFMIEINYNHRFDKLSWQQAGRIQISIV</sequence>
<dbReference type="SUPFAM" id="SSF52402">
    <property type="entry name" value="Adenine nucleotide alpha hydrolases-like"/>
    <property type="match status" value="1"/>
</dbReference>
<reference evidence="1 2" key="1">
    <citation type="submission" date="2016-10" db="EMBL/GenBank/DDBJ databases">
        <authorList>
            <person name="Varghese N."/>
            <person name="Submissions S."/>
        </authorList>
    </citation>
    <scope>NUCLEOTIDE SEQUENCE [LARGE SCALE GENOMIC DNA]</scope>
    <source>
        <strain evidence="1 2">CGMCC 1.6501</strain>
    </source>
</reference>
<dbReference type="EMBL" id="FOTB01000004">
    <property type="protein sequence ID" value="SFK80967.1"/>
    <property type="molecule type" value="Genomic_DNA"/>
</dbReference>
<evidence type="ECO:0000313" key="1">
    <source>
        <dbReference type="EMBL" id="SFK80967.1"/>
    </source>
</evidence>
<accession>A0AA94HG54</accession>
<dbReference type="AlphaFoldDB" id="A0AA94HG54"/>
<name>A0AA94HG54_9STAP</name>
<proteinExistence type="predicted"/>
<gene>
    <name evidence="1" type="ORF">SAMN05216235_1759</name>
</gene>
<dbReference type="Proteomes" id="UP000183090">
    <property type="component" value="Unassembled WGS sequence"/>
</dbReference>
<protein>
    <submittedName>
        <fullName evidence="1">Uncharacterized protein</fullName>
    </submittedName>
</protein>
<evidence type="ECO:0000313" key="2">
    <source>
        <dbReference type="Proteomes" id="UP000183090"/>
    </source>
</evidence>
<organism evidence="1 2">
    <name type="scientific">Salinicoccus halodurans</name>
    <dbReference type="NCBI Taxonomy" id="407035"/>
    <lineage>
        <taxon>Bacteria</taxon>
        <taxon>Bacillati</taxon>
        <taxon>Bacillota</taxon>
        <taxon>Bacilli</taxon>
        <taxon>Bacillales</taxon>
        <taxon>Staphylococcaceae</taxon>
        <taxon>Salinicoccus</taxon>
    </lineage>
</organism>